<dbReference type="AlphaFoldDB" id="H1VJW8"/>
<reference evidence="4" key="1">
    <citation type="journal article" date="2012" name="Nat. Genet.">
        <title>Lifestyle transitions in plant pathogenic Colletotrichum fungi deciphered by genome and transcriptome analyses.</title>
        <authorList>
            <person name="O'Connell R.J."/>
            <person name="Thon M.R."/>
            <person name="Hacquard S."/>
            <person name="Amyotte S.G."/>
            <person name="Kleemann J."/>
            <person name="Torres M.F."/>
            <person name="Damm U."/>
            <person name="Buiate E.A."/>
            <person name="Epstein L."/>
            <person name="Alkan N."/>
            <person name="Altmueller J."/>
            <person name="Alvarado-Balderrama L."/>
            <person name="Bauser C.A."/>
            <person name="Becker C."/>
            <person name="Birren B.W."/>
            <person name="Chen Z."/>
            <person name="Choi J."/>
            <person name="Crouch J.A."/>
            <person name="Duvick J.P."/>
            <person name="Farman M.A."/>
            <person name="Gan P."/>
            <person name="Heiman D."/>
            <person name="Henrissat B."/>
            <person name="Howard R.J."/>
            <person name="Kabbage M."/>
            <person name="Koch C."/>
            <person name="Kracher B."/>
            <person name="Kubo Y."/>
            <person name="Law A.D."/>
            <person name="Lebrun M.-H."/>
            <person name="Lee Y.-H."/>
            <person name="Miyara I."/>
            <person name="Moore N."/>
            <person name="Neumann U."/>
            <person name="Nordstroem K."/>
            <person name="Panaccione D.G."/>
            <person name="Panstruga R."/>
            <person name="Place M."/>
            <person name="Proctor R.H."/>
            <person name="Prusky D."/>
            <person name="Rech G."/>
            <person name="Reinhardt R."/>
            <person name="Rollins J.A."/>
            <person name="Rounsley S."/>
            <person name="Schardl C.L."/>
            <person name="Schwartz D.C."/>
            <person name="Shenoy N."/>
            <person name="Shirasu K."/>
            <person name="Sikhakolli U.R."/>
            <person name="Stueber K."/>
            <person name="Sukno S.A."/>
            <person name="Sweigard J.A."/>
            <person name="Takano Y."/>
            <person name="Takahara H."/>
            <person name="Trail F."/>
            <person name="van der Does H.C."/>
            <person name="Voll L.M."/>
            <person name="Will I."/>
            <person name="Young S."/>
            <person name="Zeng Q."/>
            <person name="Zhang J."/>
            <person name="Zhou S."/>
            <person name="Dickman M.B."/>
            <person name="Schulze-Lefert P."/>
            <person name="Ver Loren van Themaat E."/>
            <person name="Ma L.-J."/>
            <person name="Vaillancourt L.J."/>
        </authorList>
    </citation>
    <scope>NUCLEOTIDE SEQUENCE [LARGE SCALE GENOMIC DNA]</scope>
    <source>
        <strain evidence="4">IMI 349063</strain>
    </source>
</reference>
<sequence length="171" mass="19111">INQRLPFFIGLSLIATPCCSERAQLSRYTTKSLGVWSIPTVPSLRAAVLAHSSQHLWRDWKTAIVLPRTRQSITLRSPPSLSAPIPEISNTKVTQTTQRPPLGDTRNSSTNRPGSHRSRSTRTWSVLLINGTWRDCSSALLQRERCSRRVSLVTSDGAHLSTRIRGKPVFE</sequence>
<dbReference type="Proteomes" id="UP000007174">
    <property type="component" value="Unassembled WGS sequence"/>
</dbReference>
<gene>
    <name evidence="3" type="ORF">CH063_11063</name>
</gene>
<evidence type="ECO:0008006" key="5">
    <source>
        <dbReference type="Google" id="ProtNLM"/>
    </source>
</evidence>
<name>H1VJW8_COLHI</name>
<dbReference type="EMBL" id="CACQ02004129">
    <property type="protein sequence ID" value="CCF40521.1"/>
    <property type="molecule type" value="Genomic_DNA"/>
</dbReference>
<evidence type="ECO:0000256" key="2">
    <source>
        <dbReference type="SAM" id="SignalP"/>
    </source>
</evidence>
<evidence type="ECO:0000313" key="4">
    <source>
        <dbReference type="Proteomes" id="UP000007174"/>
    </source>
</evidence>
<evidence type="ECO:0000313" key="3">
    <source>
        <dbReference type="EMBL" id="CCF40521.1"/>
    </source>
</evidence>
<feature type="signal peptide" evidence="2">
    <location>
        <begin position="1"/>
        <end position="20"/>
    </location>
</feature>
<keyword evidence="2" id="KW-0732">Signal</keyword>
<feature type="compositionally biased region" description="Polar residues" evidence="1">
    <location>
        <begin position="88"/>
        <end position="113"/>
    </location>
</feature>
<feature type="chain" id="PRO_5003555975" description="Secreted protein" evidence="2">
    <location>
        <begin position="21"/>
        <end position="171"/>
    </location>
</feature>
<protein>
    <recommendedName>
        <fullName evidence="5">Secreted protein</fullName>
    </recommendedName>
</protein>
<feature type="non-terminal residue" evidence="3">
    <location>
        <position position="1"/>
    </location>
</feature>
<feature type="region of interest" description="Disordered" evidence="1">
    <location>
        <begin position="76"/>
        <end position="121"/>
    </location>
</feature>
<accession>H1VJW8</accession>
<dbReference type="HOGENOM" id="CLU_1566602_0_0_1"/>
<evidence type="ECO:0000256" key="1">
    <source>
        <dbReference type="SAM" id="MobiDB-lite"/>
    </source>
</evidence>
<proteinExistence type="predicted"/>
<organism evidence="3 4">
    <name type="scientific">Colletotrichum higginsianum (strain IMI 349063)</name>
    <name type="common">Crucifer anthracnose fungus</name>
    <dbReference type="NCBI Taxonomy" id="759273"/>
    <lineage>
        <taxon>Eukaryota</taxon>
        <taxon>Fungi</taxon>
        <taxon>Dikarya</taxon>
        <taxon>Ascomycota</taxon>
        <taxon>Pezizomycotina</taxon>
        <taxon>Sordariomycetes</taxon>
        <taxon>Hypocreomycetidae</taxon>
        <taxon>Glomerellales</taxon>
        <taxon>Glomerellaceae</taxon>
        <taxon>Colletotrichum</taxon>
        <taxon>Colletotrichum destructivum species complex</taxon>
    </lineage>
</organism>